<dbReference type="InterPro" id="IPR057756">
    <property type="entry name" value="PI3-kinase_type3/VPS34_cat"/>
</dbReference>
<dbReference type="PROSITE" id="PS50290">
    <property type="entry name" value="PI3_4_KINASE_3"/>
    <property type="match status" value="1"/>
</dbReference>
<gene>
    <name evidence="4" type="ORF">HaLaN_30344</name>
</gene>
<evidence type="ECO:0000256" key="1">
    <source>
        <dbReference type="ARBA" id="ARBA00022679"/>
    </source>
</evidence>
<organism evidence="4 5">
    <name type="scientific">Haematococcus lacustris</name>
    <name type="common">Green alga</name>
    <name type="synonym">Haematococcus pluvialis</name>
    <dbReference type="NCBI Taxonomy" id="44745"/>
    <lineage>
        <taxon>Eukaryota</taxon>
        <taxon>Viridiplantae</taxon>
        <taxon>Chlorophyta</taxon>
        <taxon>core chlorophytes</taxon>
        <taxon>Chlorophyceae</taxon>
        <taxon>CS clade</taxon>
        <taxon>Chlamydomonadales</taxon>
        <taxon>Haematococcaceae</taxon>
        <taxon>Haematococcus</taxon>
    </lineage>
</organism>
<dbReference type="InterPro" id="IPR000403">
    <property type="entry name" value="PI3/4_kinase_cat_dom"/>
</dbReference>
<reference evidence="4 5" key="1">
    <citation type="submission" date="2020-02" db="EMBL/GenBank/DDBJ databases">
        <title>Draft genome sequence of Haematococcus lacustris strain NIES-144.</title>
        <authorList>
            <person name="Morimoto D."/>
            <person name="Nakagawa S."/>
            <person name="Yoshida T."/>
            <person name="Sawayama S."/>
        </authorList>
    </citation>
    <scope>NUCLEOTIDE SEQUENCE [LARGE SCALE GENOMIC DNA]</scope>
    <source>
        <strain evidence="4 5">NIES-144</strain>
    </source>
</reference>
<dbReference type="GO" id="GO:0000407">
    <property type="term" value="C:phagophore assembly site"/>
    <property type="evidence" value="ECO:0007669"/>
    <property type="project" value="TreeGrafter"/>
</dbReference>
<dbReference type="CDD" id="cd00896">
    <property type="entry name" value="PI3Kc_III"/>
    <property type="match status" value="1"/>
</dbReference>
<feature type="domain" description="PI3K/PI4K catalytic" evidence="3">
    <location>
        <begin position="112"/>
        <end position="293"/>
    </location>
</feature>
<dbReference type="GO" id="GO:0034272">
    <property type="term" value="C:phosphatidylinositol 3-kinase complex, class III, type II"/>
    <property type="evidence" value="ECO:0007669"/>
    <property type="project" value="TreeGrafter"/>
</dbReference>
<comment type="caution">
    <text evidence="4">The sequence shown here is derived from an EMBL/GenBank/DDBJ whole genome shotgun (WGS) entry which is preliminary data.</text>
</comment>
<dbReference type="InterPro" id="IPR015433">
    <property type="entry name" value="PI3/4_kinase"/>
</dbReference>
<name>A0A6A0AFA1_HAELA</name>
<dbReference type="PANTHER" id="PTHR10048">
    <property type="entry name" value="PHOSPHATIDYLINOSITOL KINASE"/>
    <property type="match status" value="1"/>
</dbReference>
<dbReference type="GO" id="GO:0048015">
    <property type="term" value="P:phosphatidylinositol-mediated signaling"/>
    <property type="evidence" value="ECO:0007669"/>
    <property type="project" value="TreeGrafter"/>
</dbReference>
<dbReference type="SUPFAM" id="SSF56112">
    <property type="entry name" value="Protein kinase-like (PK-like)"/>
    <property type="match status" value="1"/>
</dbReference>
<dbReference type="SMART" id="SM00146">
    <property type="entry name" value="PI3Kc"/>
    <property type="match status" value="1"/>
</dbReference>
<evidence type="ECO:0000259" key="3">
    <source>
        <dbReference type="PROSITE" id="PS50290"/>
    </source>
</evidence>
<dbReference type="EMBL" id="BLLF01005535">
    <property type="protein sequence ID" value="GFH31325.1"/>
    <property type="molecule type" value="Genomic_DNA"/>
</dbReference>
<dbReference type="AlphaFoldDB" id="A0A6A0AFA1"/>
<dbReference type="Gene3D" id="3.30.1010.10">
    <property type="entry name" value="Phosphatidylinositol 3-kinase Catalytic Subunit, Chain A, domain 4"/>
    <property type="match status" value="1"/>
</dbReference>
<dbReference type="GO" id="GO:0000045">
    <property type="term" value="P:autophagosome assembly"/>
    <property type="evidence" value="ECO:0007669"/>
    <property type="project" value="TreeGrafter"/>
</dbReference>
<dbReference type="Gene3D" id="1.10.1070.11">
    <property type="entry name" value="Phosphatidylinositol 3-/4-kinase, catalytic domain"/>
    <property type="match status" value="1"/>
</dbReference>
<dbReference type="GO" id="GO:0005768">
    <property type="term" value="C:endosome"/>
    <property type="evidence" value="ECO:0007669"/>
    <property type="project" value="TreeGrafter"/>
</dbReference>
<keyword evidence="1" id="KW-0808">Transferase</keyword>
<protein>
    <recommendedName>
        <fullName evidence="3">PI3K/PI4K catalytic domain-containing protein</fullName>
    </recommendedName>
</protein>
<dbReference type="GO" id="GO:0006897">
    <property type="term" value="P:endocytosis"/>
    <property type="evidence" value="ECO:0007669"/>
    <property type="project" value="TreeGrafter"/>
</dbReference>
<dbReference type="Pfam" id="PF00454">
    <property type="entry name" value="PI3_PI4_kinase"/>
    <property type="match status" value="1"/>
</dbReference>
<accession>A0A6A0AFA1</accession>
<keyword evidence="2" id="KW-0418">Kinase</keyword>
<keyword evidence="5" id="KW-1185">Reference proteome</keyword>
<sequence>MCGLERCGGGATGGGPHGGQGPAGWLARSSTSSGGGAPAVDCSKVYDVIVKQSKLLSQLHFAIRELKGGRYKAARATARLQELFTESGPCEDLATVRVPCPLDAALCLDGVVPSECSAFKSAQLPIRLNFRVCIQPFDWHVRCCMIYKKGDDLRQDQFILQMIGLMDRLLKRESLDLRLTPYKVLPTSADDGLVEYVQSVPLSKVLADHRTIHKFLALSASDASGPFGLRHDVVETFVRSAAGYCVVTYLLGVGDRHLDNLLLCSDGRLFHIDFGFILGSDPKPFPPPMKICK</sequence>
<feature type="non-terminal residue" evidence="4">
    <location>
        <position position="293"/>
    </location>
</feature>
<dbReference type="GO" id="GO:0034271">
    <property type="term" value="C:phosphatidylinositol 3-kinase complex, class III, type I"/>
    <property type="evidence" value="ECO:0007669"/>
    <property type="project" value="TreeGrafter"/>
</dbReference>
<proteinExistence type="predicted"/>
<evidence type="ECO:0000256" key="2">
    <source>
        <dbReference type="ARBA" id="ARBA00022777"/>
    </source>
</evidence>
<evidence type="ECO:0000313" key="5">
    <source>
        <dbReference type="Proteomes" id="UP000485058"/>
    </source>
</evidence>
<dbReference type="PANTHER" id="PTHR10048:SF7">
    <property type="entry name" value="PHOSPHATIDYLINOSITOL 3-KINASE CATALYTIC SUBUNIT TYPE 3"/>
    <property type="match status" value="1"/>
</dbReference>
<dbReference type="InterPro" id="IPR011009">
    <property type="entry name" value="Kinase-like_dom_sf"/>
</dbReference>
<dbReference type="GO" id="GO:0005777">
    <property type="term" value="C:peroxisome"/>
    <property type="evidence" value="ECO:0007669"/>
    <property type="project" value="TreeGrafter"/>
</dbReference>
<dbReference type="InterPro" id="IPR036940">
    <property type="entry name" value="PI3/4_kinase_cat_sf"/>
</dbReference>
<dbReference type="Proteomes" id="UP000485058">
    <property type="component" value="Unassembled WGS sequence"/>
</dbReference>
<dbReference type="GO" id="GO:0016303">
    <property type="term" value="F:1-phosphatidylinositol-3-kinase activity"/>
    <property type="evidence" value="ECO:0007669"/>
    <property type="project" value="TreeGrafter"/>
</dbReference>
<evidence type="ECO:0000313" key="4">
    <source>
        <dbReference type="EMBL" id="GFH31325.1"/>
    </source>
</evidence>
<dbReference type="PROSITE" id="PS00916">
    <property type="entry name" value="PI3_4_KINASE_2"/>
    <property type="match status" value="1"/>
</dbReference>
<dbReference type="InterPro" id="IPR018936">
    <property type="entry name" value="PI3/4_kinase_CS"/>
</dbReference>